<organism evidence="1 2">
    <name type="scientific">Allochromatium warmingii</name>
    <name type="common">Chromatium warmingii</name>
    <dbReference type="NCBI Taxonomy" id="61595"/>
    <lineage>
        <taxon>Bacteria</taxon>
        <taxon>Pseudomonadati</taxon>
        <taxon>Pseudomonadota</taxon>
        <taxon>Gammaproteobacteria</taxon>
        <taxon>Chromatiales</taxon>
        <taxon>Chromatiaceae</taxon>
        <taxon>Allochromatium</taxon>
    </lineage>
</organism>
<evidence type="ECO:0000313" key="2">
    <source>
        <dbReference type="Proteomes" id="UP000198672"/>
    </source>
</evidence>
<evidence type="ECO:0008006" key="3">
    <source>
        <dbReference type="Google" id="ProtNLM"/>
    </source>
</evidence>
<dbReference type="PANTHER" id="PTHR35586">
    <property type="entry name" value="SLL1691 PROTEIN"/>
    <property type="match status" value="1"/>
</dbReference>
<keyword evidence="2" id="KW-1185">Reference proteome</keyword>
<dbReference type="EMBL" id="FNOW01000061">
    <property type="protein sequence ID" value="SDY40895.1"/>
    <property type="molecule type" value="Genomic_DNA"/>
</dbReference>
<protein>
    <recommendedName>
        <fullName evidence="3">Flagellar assembly protein H</fullName>
    </recommendedName>
</protein>
<evidence type="ECO:0000313" key="1">
    <source>
        <dbReference type="EMBL" id="SDY40895.1"/>
    </source>
</evidence>
<reference evidence="2" key="1">
    <citation type="submission" date="2016-10" db="EMBL/GenBank/DDBJ databases">
        <authorList>
            <person name="Varghese N."/>
            <person name="Submissions S."/>
        </authorList>
    </citation>
    <scope>NUCLEOTIDE SEQUENCE [LARGE SCALE GENOMIC DNA]</scope>
    <source>
        <strain evidence="2">DSM 173</strain>
    </source>
</reference>
<dbReference type="STRING" id="61595.SAMN05421644_1619"/>
<proteinExistence type="predicted"/>
<dbReference type="PANTHER" id="PTHR35586:SF1">
    <property type="entry name" value="SLL1691 PROTEIN"/>
    <property type="match status" value="1"/>
</dbReference>
<dbReference type="Proteomes" id="UP000198672">
    <property type="component" value="Unassembled WGS sequence"/>
</dbReference>
<sequence length="183" mass="20482">MNLIELRKADRLGMGAGPLSDWVTFFEHWQEDQRMATINHAPIQQALNRVRQLSADEEAQRLAFVRERAMRDEVSYLSEARQEGHQEGLQEGLQKGIEEGLQKGIEEGLQKGIKEGLQKGIETGQRNALATTLLQLLTLKFGTPPEVVQARVQQADAETLHGWIAQVLTAENVDQVFTAVDGR</sequence>
<name>A0A1H3JMY3_ALLWA</name>
<dbReference type="AlphaFoldDB" id="A0A1H3JMY3"/>
<accession>A0A1H3JMY3</accession>
<gene>
    <name evidence="1" type="ORF">SAMN05421644_1619</name>
</gene>